<evidence type="ECO:0008006" key="11">
    <source>
        <dbReference type="Google" id="ProtNLM"/>
    </source>
</evidence>
<dbReference type="GO" id="GO:0006006">
    <property type="term" value="P:glucose metabolic process"/>
    <property type="evidence" value="ECO:0007669"/>
    <property type="project" value="UniProtKB-KW"/>
</dbReference>
<dbReference type="VEuPathDB" id="FungiDB:Z519_09249"/>
<evidence type="ECO:0000313" key="10">
    <source>
        <dbReference type="Proteomes" id="UP000053789"/>
    </source>
</evidence>
<dbReference type="SUPFAM" id="SSF53756">
    <property type="entry name" value="UDP-Glycosyltransferase/glycogen phosphorylase"/>
    <property type="match status" value="1"/>
</dbReference>
<dbReference type="HOGENOM" id="CLU_011001_2_0_1"/>
<dbReference type="Proteomes" id="UP000053789">
    <property type="component" value="Unassembled WGS sequence"/>
</dbReference>
<evidence type="ECO:0000256" key="4">
    <source>
        <dbReference type="ARBA" id="ARBA00022676"/>
    </source>
</evidence>
<dbReference type="InterPro" id="IPR052078">
    <property type="entry name" value="Trehalose_Metab_GTase"/>
</dbReference>
<dbReference type="EMBL" id="KN846994">
    <property type="protein sequence ID" value="KIW89820.1"/>
    <property type="molecule type" value="Genomic_DNA"/>
</dbReference>
<feature type="domain" description="Glycosyl transferase family 1" evidence="7">
    <location>
        <begin position="457"/>
        <end position="632"/>
    </location>
</feature>
<evidence type="ECO:0000256" key="2">
    <source>
        <dbReference type="ARBA" id="ARBA00011738"/>
    </source>
</evidence>
<evidence type="ECO:0000259" key="8">
    <source>
        <dbReference type="Pfam" id="PF21269"/>
    </source>
</evidence>
<keyword evidence="4" id="KW-0328">Glycosyltransferase</keyword>
<protein>
    <recommendedName>
        <fullName evidence="11">Glycosyl transferase family 1 domain-containing protein</fullName>
    </recommendedName>
</protein>
<dbReference type="OrthoDB" id="937291at2759"/>
<dbReference type="PANTHER" id="PTHR47779">
    <property type="entry name" value="SYNTHASE (CCG-9), PUTATIVE (AFU_ORTHOLOGUE AFUA_3G12100)-RELATED"/>
    <property type="match status" value="1"/>
</dbReference>
<evidence type="ECO:0000256" key="6">
    <source>
        <dbReference type="ARBA" id="ARBA00023277"/>
    </source>
</evidence>
<keyword evidence="10" id="KW-1185">Reference proteome</keyword>
<sequence length="692" mass="78278">MFHPSSEEDGTQFQPKCIYPFMGQVPNYQRGLQKLDVEVEDHSRSYNEIWAGLAVFPVQGSNIYLGFSLHDSIYNVDFRVDMIDWVDQISPERKAIIIEKHIISTLATYRETHRCKILGVGVTAELADEVPNLCAQLWAVLDTVPTVFTGARMIGAQKGEDVDELADLVARKCLSLFGPAKQPRLSINHRNEVQVDVAGQCQITTLSDYEKTVRPTTWRAVNYWISRIKEQNLRFAFFSATPQGGGVALSRHALLRFLRIQGVRVEWYVPKPRPEVFRLTKTNHNILQGAATPDTRATDEELQSISTWIRENAERYWLSANGPLKKRSENGADVIIVEDPQMPELVKISKSVDPDRPVIFRSHIEICDDLVHQKGSAAHHVWETLWESIRLADVFISHPVRSFVPHDVKPASVGWHPATSDWLDGLNKTMDEWDIQYYLHELRESCHDQGVPALEYPRRPYIAQIARFDPSKGIPEVVRSYGKLRRQYMKEEAIEKQPQLIICGHGSIDDPDGAKSYDQTIELISREFPELKKDIVVIRLGPIDQMLNAILSKASVVLQLSSREGFEVKVSEALRKGKPVIATNTGGIPLQIEHGKSGFLVPRGDIGAVAKYLHGLFTDEESYSRMSNYATNHISDEVHTVGNALAWTYLVAAVAADREFQPNQRWINDLAREGAGVPYTEDEPRLPRHLST</sequence>
<accession>A0A0D2HG88</accession>
<dbReference type="InterPro" id="IPR001296">
    <property type="entry name" value="Glyco_trans_1"/>
</dbReference>
<dbReference type="AlphaFoldDB" id="A0A0D2HG88"/>
<name>A0A0D2HG88_CLAB1</name>
<evidence type="ECO:0000259" key="7">
    <source>
        <dbReference type="Pfam" id="PF00534"/>
    </source>
</evidence>
<dbReference type="Pfam" id="PF21269">
    <property type="entry name" value="TreT_GT1"/>
    <property type="match status" value="1"/>
</dbReference>
<dbReference type="GO" id="GO:0016757">
    <property type="term" value="F:glycosyltransferase activity"/>
    <property type="evidence" value="ECO:0007669"/>
    <property type="project" value="UniProtKB-KW"/>
</dbReference>
<dbReference type="RefSeq" id="XP_016616489.1">
    <property type="nucleotide sequence ID" value="XM_016766973.1"/>
</dbReference>
<dbReference type="Gene3D" id="3.40.50.2000">
    <property type="entry name" value="Glycogen Phosphorylase B"/>
    <property type="match status" value="2"/>
</dbReference>
<keyword evidence="6" id="KW-0119">Carbohydrate metabolism</keyword>
<evidence type="ECO:0000256" key="5">
    <source>
        <dbReference type="ARBA" id="ARBA00022679"/>
    </source>
</evidence>
<dbReference type="Pfam" id="PF00534">
    <property type="entry name" value="Glycos_transf_1"/>
    <property type="match status" value="1"/>
</dbReference>
<feature type="domain" description="Trehalose synthase N-terminal" evidence="8">
    <location>
        <begin position="238"/>
        <end position="400"/>
    </location>
</feature>
<keyword evidence="3" id="KW-0313">Glucose metabolism</keyword>
<comment type="similarity">
    <text evidence="1">Belongs to the glycosyltransferase group 1 family. Glycosyltransferase 4 subfamily.</text>
</comment>
<dbReference type="PANTHER" id="PTHR47779:SF1">
    <property type="entry name" value="SYNTHASE (CCG-9), PUTATIVE (AFU_ORTHOLOGUE AFUA_3G12100)-RELATED"/>
    <property type="match status" value="1"/>
</dbReference>
<reference evidence="9" key="1">
    <citation type="submission" date="2015-01" db="EMBL/GenBank/DDBJ databases">
        <title>The Genome Sequence of Cladophialophora bantiana CBS 173.52.</title>
        <authorList>
            <consortium name="The Broad Institute Genomics Platform"/>
            <person name="Cuomo C."/>
            <person name="de Hoog S."/>
            <person name="Gorbushina A."/>
            <person name="Stielow B."/>
            <person name="Teixiera M."/>
            <person name="Abouelleil A."/>
            <person name="Chapman S.B."/>
            <person name="Priest M."/>
            <person name="Young S.K."/>
            <person name="Wortman J."/>
            <person name="Nusbaum C."/>
            <person name="Birren B."/>
        </authorList>
    </citation>
    <scope>NUCLEOTIDE SEQUENCE [LARGE SCALE GENOMIC DNA]</scope>
    <source>
        <strain evidence="9">CBS 173.52</strain>
    </source>
</reference>
<organism evidence="9 10">
    <name type="scientific">Cladophialophora bantiana (strain ATCC 10958 / CBS 173.52 / CDC B-1940 / NIH 8579)</name>
    <name type="common">Xylohypha bantiana</name>
    <dbReference type="NCBI Taxonomy" id="1442370"/>
    <lineage>
        <taxon>Eukaryota</taxon>
        <taxon>Fungi</taxon>
        <taxon>Dikarya</taxon>
        <taxon>Ascomycota</taxon>
        <taxon>Pezizomycotina</taxon>
        <taxon>Eurotiomycetes</taxon>
        <taxon>Chaetothyriomycetidae</taxon>
        <taxon>Chaetothyriales</taxon>
        <taxon>Herpotrichiellaceae</taxon>
        <taxon>Cladophialophora</taxon>
    </lineage>
</organism>
<comment type="subunit">
    <text evidence="2">Homodimer.</text>
</comment>
<proteinExistence type="inferred from homology"/>
<keyword evidence="5" id="KW-0808">Transferase</keyword>
<evidence type="ECO:0000256" key="1">
    <source>
        <dbReference type="ARBA" id="ARBA00009481"/>
    </source>
</evidence>
<evidence type="ECO:0000313" key="9">
    <source>
        <dbReference type="EMBL" id="KIW89820.1"/>
    </source>
</evidence>
<dbReference type="InterPro" id="IPR049438">
    <property type="entry name" value="TreT_GT1"/>
</dbReference>
<gene>
    <name evidence="9" type="ORF">Z519_09249</name>
</gene>
<evidence type="ECO:0000256" key="3">
    <source>
        <dbReference type="ARBA" id="ARBA00022526"/>
    </source>
</evidence>
<dbReference type="GeneID" id="27702177"/>